<comment type="caution">
    <text evidence="7">The sequence shown here is derived from an EMBL/GenBank/DDBJ whole genome shotgun (WGS) entry which is preliminary data.</text>
</comment>
<feature type="transmembrane region" description="Helical" evidence="6">
    <location>
        <begin position="179"/>
        <end position="199"/>
    </location>
</feature>
<gene>
    <name evidence="7" type="primary">efeU</name>
    <name evidence="7" type="ORF">R2363_00980</name>
</gene>
<dbReference type="RefSeq" id="WP_319007365.1">
    <property type="nucleotide sequence ID" value="NZ_JAWJZF010000155.1"/>
</dbReference>
<evidence type="ECO:0000256" key="1">
    <source>
        <dbReference type="ARBA" id="ARBA00004141"/>
    </source>
</evidence>
<feature type="transmembrane region" description="Helical" evidence="6">
    <location>
        <begin position="70"/>
        <end position="88"/>
    </location>
</feature>
<evidence type="ECO:0000313" key="8">
    <source>
        <dbReference type="Proteomes" id="UP001278571"/>
    </source>
</evidence>
<dbReference type="InterPro" id="IPR004923">
    <property type="entry name" value="FTR1/Fip1/EfeU"/>
</dbReference>
<organism evidence="7 8">
    <name type="scientific">Streptomyces roseolus</name>
    <dbReference type="NCBI Taxonomy" id="67358"/>
    <lineage>
        <taxon>Bacteria</taxon>
        <taxon>Bacillati</taxon>
        <taxon>Actinomycetota</taxon>
        <taxon>Actinomycetes</taxon>
        <taxon>Kitasatosporales</taxon>
        <taxon>Streptomycetaceae</taxon>
        <taxon>Streptomyces</taxon>
    </lineage>
</organism>
<protein>
    <submittedName>
        <fullName evidence="7">Iron uptake transporter permease EfeU</fullName>
    </submittedName>
</protein>
<dbReference type="PANTHER" id="PTHR31632:SF2">
    <property type="entry name" value="PLASMA MEMBRANE IRON PERMEASE"/>
    <property type="match status" value="1"/>
</dbReference>
<dbReference type="EMBL" id="JAWJZF010000155">
    <property type="protein sequence ID" value="MDX2290769.1"/>
    <property type="molecule type" value="Genomic_DNA"/>
</dbReference>
<feature type="transmembrane region" description="Helical" evidence="6">
    <location>
        <begin position="108"/>
        <end position="126"/>
    </location>
</feature>
<keyword evidence="8" id="KW-1185">Reference proteome</keyword>
<feature type="transmembrane region" description="Helical" evidence="6">
    <location>
        <begin position="247"/>
        <end position="267"/>
    </location>
</feature>
<keyword evidence="4 6" id="KW-1133">Transmembrane helix</keyword>
<evidence type="ECO:0000313" key="7">
    <source>
        <dbReference type="EMBL" id="MDX2290769.1"/>
    </source>
</evidence>
<keyword evidence="5 6" id="KW-0472">Membrane</keyword>
<evidence type="ECO:0000256" key="2">
    <source>
        <dbReference type="ARBA" id="ARBA00008333"/>
    </source>
</evidence>
<feature type="transmembrane region" description="Helical" evidence="6">
    <location>
        <begin position="38"/>
        <end position="58"/>
    </location>
</feature>
<dbReference type="NCBIfam" id="NF041756">
    <property type="entry name" value="EfeU"/>
    <property type="match status" value="1"/>
</dbReference>
<evidence type="ECO:0000256" key="6">
    <source>
        <dbReference type="SAM" id="Phobius"/>
    </source>
</evidence>
<dbReference type="PANTHER" id="PTHR31632">
    <property type="entry name" value="IRON TRANSPORTER FTH1"/>
    <property type="match status" value="1"/>
</dbReference>
<evidence type="ECO:0000256" key="3">
    <source>
        <dbReference type="ARBA" id="ARBA00022692"/>
    </source>
</evidence>
<evidence type="ECO:0000256" key="4">
    <source>
        <dbReference type="ARBA" id="ARBA00022989"/>
    </source>
</evidence>
<dbReference type="Proteomes" id="UP001278571">
    <property type="component" value="Unassembled WGS sequence"/>
</dbReference>
<dbReference type="Pfam" id="PF03239">
    <property type="entry name" value="FTR1"/>
    <property type="match status" value="1"/>
</dbReference>
<keyword evidence="3 6" id="KW-0812">Transmembrane</keyword>
<sequence length="292" mass="30915">MFGNYLIGLREGLEASLVVCILIAYLVKTGRRDALKPIWTGIGVAVGIALAFGAGLEFGSQELTFEAQELLGGSLSVLAVVLVTWMVFWMKKTARHLRAELHGKLDAALAMGTGALVATAFLAVGREGLETALFVWASVRASSDGSHAPLIGVVLGLLTAVLLGWLFYRGALRINLAKFFTWTGGLLVVVAAGVLAYGVHDLQEARFLGGLADKAFDVSATVPPDSWYGTLLKGVFNFQPDPTVLQVTVWALYLIPTLAFFLAPIGSGPSVRVEKQKATDEKAEAGAADPAV</sequence>
<comment type="subcellular location">
    <subcellularLocation>
        <location evidence="1">Membrane</location>
        <topology evidence="1">Multi-pass membrane protein</topology>
    </subcellularLocation>
</comment>
<reference evidence="7 8" key="1">
    <citation type="submission" date="2023-10" db="EMBL/GenBank/DDBJ databases">
        <authorList>
            <person name="Wang X.X."/>
        </authorList>
    </citation>
    <scope>NUCLEOTIDE SEQUENCE [LARGE SCALE GENOMIC DNA]</scope>
    <source>
        <strain evidence="7 8">NBRC 12816</strain>
    </source>
</reference>
<accession>A0ABU4JZ49</accession>
<evidence type="ECO:0000256" key="5">
    <source>
        <dbReference type="ARBA" id="ARBA00023136"/>
    </source>
</evidence>
<name>A0ABU4JZ49_9ACTN</name>
<feature type="transmembrane region" description="Helical" evidence="6">
    <location>
        <begin position="6"/>
        <end position="26"/>
    </location>
</feature>
<feature type="transmembrane region" description="Helical" evidence="6">
    <location>
        <begin position="146"/>
        <end position="167"/>
    </location>
</feature>
<proteinExistence type="inferred from homology"/>
<comment type="similarity">
    <text evidence="2">Belongs to the oxidase-dependent Fe transporter (OFeT) (TC 9.A.10.1) family.</text>
</comment>